<dbReference type="Pfam" id="PF01370">
    <property type="entry name" value="Epimerase"/>
    <property type="match status" value="1"/>
</dbReference>
<dbReference type="EMBL" id="AMGV01000011">
    <property type="protein sequence ID" value="KEF54088.1"/>
    <property type="molecule type" value="Genomic_DNA"/>
</dbReference>
<feature type="domain" description="NAD-dependent epimerase/dehydratase" evidence="3">
    <location>
        <begin position="5"/>
        <end position="273"/>
    </location>
</feature>
<dbReference type="PANTHER" id="PTHR10366:SF814">
    <property type="entry name" value="NAD-DEPENDENT EPIMERASE_DEHYDRATASE DOMAIN-CONTAINING PROTEIN"/>
    <property type="match status" value="1"/>
</dbReference>
<evidence type="ECO:0000256" key="1">
    <source>
        <dbReference type="ARBA" id="ARBA00023002"/>
    </source>
</evidence>
<dbReference type="GeneID" id="25284791"/>
<dbReference type="SUPFAM" id="SSF51735">
    <property type="entry name" value="NAD(P)-binding Rossmann-fold domains"/>
    <property type="match status" value="1"/>
</dbReference>
<dbReference type="HOGENOM" id="CLU_007383_9_2_1"/>
<dbReference type="InterPro" id="IPR001509">
    <property type="entry name" value="Epimerase_deHydtase"/>
</dbReference>
<keyword evidence="1" id="KW-0560">Oxidoreductase</keyword>
<dbReference type="OrthoDB" id="2735536at2759"/>
<dbReference type="RefSeq" id="XP_013256678.1">
    <property type="nucleotide sequence ID" value="XM_013401224.1"/>
</dbReference>
<reference evidence="4 5" key="1">
    <citation type="submission" date="2013-03" db="EMBL/GenBank/DDBJ databases">
        <title>The Genome Sequence of Exophiala aquamarina CBS 119918.</title>
        <authorList>
            <consortium name="The Broad Institute Genomics Platform"/>
            <person name="Cuomo C."/>
            <person name="de Hoog S."/>
            <person name="Gorbushina A."/>
            <person name="Walker B."/>
            <person name="Young S.K."/>
            <person name="Zeng Q."/>
            <person name="Gargeya S."/>
            <person name="Fitzgerald M."/>
            <person name="Haas B."/>
            <person name="Abouelleil A."/>
            <person name="Allen A.W."/>
            <person name="Alvarado L."/>
            <person name="Arachchi H.M."/>
            <person name="Berlin A.M."/>
            <person name="Chapman S.B."/>
            <person name="Gainer-Dewar J."/>
            <person name="Goldberg J."/>
            <person name="Griggs A."/>
            <person name="Gujja S."/>
            <person name="Hansen M."/>
            <person name="Howarth C."/>
            <person name="Imamovic A."/>
            <person name="Ireland A."/>
            <person name="Larimer J."/>
            <person name="McCowan C."/>
            <person name="Murphy C."/>
            <person name="Pearson M."/>
            <person name="Poon T.W."/>
            <person name="Priest M."/>
            <person name="Roberts A."/>
            <person name="Saif S."/>
            <person name="Shea T."/>
            <person name="Sisk P."/>
            <person name="Sykes S."/>
            <person name="Wortman J."/>
            <person name="Nusbaum C."/>
            <person name="Birren B."/>
        </authorList>
    </citation>
    <scope>NUCLEOTIDE SEQUENCE [LARGE SCALE GENOMIC DNA]</scope>
    <source>
        <strain evidence="4 5">CBS 119918</strain>
    </source>
</reference>
<protein>
    <recommendedName>
        <fullName evidence="3">NAD-dependent epimerase/dehydratase domain-containing protein</fullName>
    </recommendedName>
</protein>
<dbReference type="PANTHER" id="PTHR10366">
    <property type="entry name" value="NAD DEPENDENT EPIMERASE/DEHYDRATASE"/>
    <property type="match status" value="1"/>
</dbReference>
<accession>A0A072P492</accession>
<dbReference type="InterPro" id="IPR050425">
    <property type="entry name" value="NAD(P)_dehydrat-like"/>
</dbReference>
<proteinExistence type="inferred from homology"/>
<dbReference type="Proteomes" id="UP000027920">
    <property type="component" value="Unassembled WGS sequence"/>
</dbReference>
<dbReference type="AlphaFoldDB" id="A0A072P492"/>
<dbReference type="InterPro" id="IPR036291">
    <property type="entry name" value="NAD(P)-bd_dom_sf"/>
</dbReference>
<dbReference type="STRING" id="1182545.A0A072P492"/>
<sequence length="343" mass="37450">MPTTLVTGGNGFVGASVVSALLSKYNHKVILAVRSVPSAEALLAIHPEWAAQDVSVASVPDFTVPGAFDEVFKTHPEIEYVIHVAAPLLDDPRNHDFVEHFEKPNVLGNIGILTSAKQYGKNVKAVSVTGSINAITLGDQDDVKKRAFGNTEWLPMGREDAIKAQHNYISYCVGKKVAEQALWKFVEEEKPAFTVTNFMPPLIFGPMEQKVASAEKINFSNSQIQSIMNSAKAEGAKVPSTIFPGYIDVRDLAELHILALTTPAAANKRFVVGFPMMFNRFAEALRTIPELKDRIGENNDDDASLTPARFGTAEGDEVFQFKYRSLQETAKDIAASILKVEAA</sequence>
<keyword evidence="5" id="KW-1185">Reference proteome</keyword>
<dbReference type="GO" id="GO:0016616">
    <property type="term" value="F:oxidoreductase activity, acting on the CH-OH group of donors, NAD or NADP as acceptor"/>
    <property type="evidence" value="ECO:0007669"/>
    <property type="project" value="TreeGrafter"/>
</dbReference>
<dbReference type="Gene3D" id="3.40.50.720">
    <property type="entry name" value="NAD(P)-binding Rossmann-like Domain"/>
    <property type="match status" value="1"/>
</dbReference>
<evidence type="ECO:0000313" key="4">
    <source>
        <dbReference type="EMBL" id="KEF54088.1"/>
    </source>
</evidence>
<comment type="caution">
    <text evidence="4">The sequence shown here is derived from an EMBL/GenBank/DDBJ whole genome shotgun (WGS) entry which is preliminary data.</text>
</comment>
<organism evidence="4 5">
    <name type="scientific">Exophiala aquamarina CBS 119918</name>
    <dbReference type="NCBI Taxonomy" id="1182545"/>
    <lineage>
        <taxon>Eukaryota</taxon>
        <taxon>Fungi</taxon>
        <taxon>Dikarya</taxon>
        <taxon>Ascomycota</taxon>
        <taxon>Pezizomycotina</taxon>
        <taxon>Eurotiomycetes</taxon>
        <taxon>Chaetothyriomycetidae</taxon>
        <taxon>Chaetothyriales</taxon>
        <taxon>Herpotrichiellaceae</taxon>
        <taxon>Exophiala</taxon>
    </lineage>
</organism>
<evidence type="ECO:0000259" key="3">
    <source>
        <dbReference type="Pfam" id="PF01370"/>
    </source>
</evidence>
<dbReference type="VEuPathDB" id="FungiDB:A1O9_09883"/>
<gene>
    <name evidence="4" type="ORF">A1O9_09883</name>
</gene>
<evidence type="ECO:0000313" key="5">
    <source>
        <dbReference type="Proteomes" id="UP000027920"/>
    </source>
</evidence>
<name>A0A072P492_9EURO</name>
<evidence type="ECO:0000256" key="2">
    <source>
        <dbReference type="ARBA" id="ARBA00023445"/>
    </source>
</evidence>
<comment type="similarity">
    <text evidence="2">Belongs to the NAD(P)-dependent epimerase/dehydratase family. Dihydroflavonol-4-reductase subfamily.</text>
</comment>